<sequence>MKSLLAAALLTVAAGIPQAWALGNPASAYCTSVGGRLEIRNGSQGETGYCHLPDGRVVEEWQLFREANNAEN</sequence>
<name>A0AA37HF86_9HYPH</name>
<keyword evidence="3" id="KW-1185">Reference proteome</keyword>
<dbReference type="Proteomes" id="UP001055286">
    <property type="component" value="Unassembled WGS sequence"/>
</dbReference>
<feature type="chain" id="PRO_5041396463" description="Hemolysin" evidence="1">
    <location>
        <begin position="22"/>
        <end position="72"/>
    </location>
</feature>
<feature type="signal peptide" evidence="1">
    <location>
        <begin position="1"/>
        <end position="21"/>
    </location>
</feature>
<dbReference type="AlphaFoldDB" id="A0AA37HF86"/>
<protein>
    <recommendedName>
        <fullName evidence="4">Hemolysin</fullName>
    </recommendedName>
</protein>
<keyword evidence="1" id="KW-0732">Signal</keyword>
<dbReference type="InterPro" id="IPR005590">
    <property type="entry name" value="DUF333"/>
</dbReference>
<gene>
    <name evidence="2" type="ORF">MPEAHAMD_4301</name>
</gene>
<evidence type="ECO:0000313" key="2">
    <source>
        <dbReference type="EMBL" id="GJD64125.1"/>
    </source>
</evidence>
<organism evidence="2 3">
    <name type="scientific">Methylobacterium frigidaeris</name>
    <dbReference type="NCBI Taxonomy" id="2038277"/>
    <lineage>
        <taxon>Bacteria</taxon>
        <taxon>Pseudomonadati</taxon>
        <taxon>Pseudomonadota</taxon>
        <taxon>Alphaproteobacteria</taxon>
        <taxon>Hyphomicrobiales</taxon>
        <taxon>Methylobacteriaceae</taxon>
        <taxon>Methylobacterium</taxon>
    </lineage>
</organism>
<comment type="caution">
    <text evidence="2">The sequence shown here is derived from an EMBL/GenBank/DDBJ whole genome shotgun (WGS) entry which is preliminary data.</text>
</comment>
<dbReference type="RefSeq" id="WP_099904711.1">
    <property type="nucleotide sequence ID" value="NZ_BPQJ01000022.1"/>
</dbReference>
<evidence type="ECO:0000313" key="3">
    <source>
        <dbReference type="Proteomes" id="UP001055286"/>
    </source>
</evidence>
<dbReference type="PANTHER" id="PTHR38008:SF2">
    <property type="entry name" value="HEMOLYSIN"/>
    <property type="match status" value="1"/>
</dbReference>
<reference evidence="2" key="1">
    <citation type="journal article" date="2016" name="Front. Microbiol.">
        <title>Genome Sequence of the Piezophilic, Mesophilic Sulfate-Reducing Bacterium Desulfovibrio indicus J2T.</title>
        <authorList>
            <person name="Cao J."/>
            <person name="Maignien L."/>
            <person name="Shao Z."/>
            <person name="Alain K."/>
            <person name="Jebbar M."/>
        </authorList>
    </citation>
    <scope>NUCLEOTIDE SEQUENCE</scope>
    <source>
        <strain evidence="2">JCM 32048</strain>
    </source>
</reference>
<dbReference type="EMBL" id="BPQJ01000022">
    <property type="protein sequence ID" value="GJD64125.1"/>
    <property type="molecule type" value="Genomic_DNA"/>
</dbReference>
<accession>A0AA37HF86</accession>
<evidence type="ECO:0000256" key="1">
    <source>
        <dbReference type="SAM" id="SignalP"/>
    </source>
</evidence>
<proteinExistence type="predicted"/>
<dbReference type="Pfam" id="PF03891">
    <property type="entry name" value="DUF333"/>
    <property type="match status" value="1"/>
</dbReference>
<reference evidence="2" key="2">
    <citation type="submission" date="2021-08" db="EMBL/GenBank/DDBJ databases">
        <authorList>
            <person name="Tani A."/>
            <person name="Ola A."/>
            <person name="Ogura Y."/>
            <person name="Katsura K."/>
            <person name="Hayashi T."/>
        </authorList>
    </citation>
    <scope>NUCLEOTIDE SEQUENCE</scope>
    <source>
        <strain evidence="2">JCM 32048</strain>
    </source>
</reference>
<dbReference type="PANTHER" id="PTHR38008">
    <property type="entry name" value="HEMOLYSIN-RELATED"/>
    <property type="match status" value="1"/>
</dbReference>
<evidence type="ECO:0008006" key="4">
    <source>
        <dbReference type="Google" id="ProtNLM"/>
    </source>
</evidence>